<dbReference type="Gene3D" id="1.10.260.40">
    <property type="entry name" value="lambda repressor-like DNA-binding domains"/>
    <property type="match status" value="1"/>
</dbReference>
<comment type="caution">
    <text evidence="2">The sequence shown here is derived from an EMBL/GenBank/DDBJ whole genome shotgun (WGS) entry which is preliminary data.</text>
</comment>
<dbReference type="Pfam" id="PF13560">
    <property type="entry name" value="HTH_31"/>
    <property type="match status" value="1"/>
</dbReference>
<keyword evidence="3" id="KW-1185">Reference proteome</keyword>
<dbReference type="InterPro" id="IPR001387">
    <property type="entry name" value="Cro/C1-type_HTH"/>
</dbReference>
<sequence>MGNDLDPRLTPVQRFGRELARTRREHELTQSALGKRLDCSSSLVAHIEKGDRKPKPDFAAGCDQVFRTGDRFARLCRGITSPSGPGWYLRWTDEIEPSARVLRSWDPLLIPGLLQIEDYARAIFRGGLAGNSDREVEDGVSARMHRQLILDTEAPPTLWVLIDELVLRRPVGGPHVMAAQLEHLLAVADHPYITVQVVPFDTPCTAGLLSSFIIAELPDSPTAVSVDSAGRGEVSAEHDFVALIWDRYDKLRAEAYRPGQSLEMIEEARDQWKLKT</sequence>
<reference evidence="2" key="2">
    <citation type="submission" date="2020-09" db="EMBL/GenBank/DDBJ databases">
        <authorList>
            <person name="Sun Q."/>
            <person name="Zhou Y."/>
        </authorList>
    </citation>
    <scope>NUCLEOTIDE SEQUENCE</scope>
    <source>
        <strain evidence="2">CGMCC 4.7368</strain>
    </source>
</reference>
<feature type="domain" description="HTH cro/C1-type" evidence="1">
    <location>
        <begin position="19"/>
        <end position="59"/>
    </location>
</feature>
<dbReference type="Proteomes" id="UP000646523">
    <property type="component" value="Unassembled WGS sequence"/>
</dbReference>
<dbReference type="InterPro" id="IPR010982">
    <property type="entry name" value="Lambda_DNA-bd_dom_sf"/>
</dbReference>
<dbReference type="InterPro" id="IPR043917">
    <property type="entry name" value="DUF5753"/>
</dbReference>
<dbReference type="CDD" id="cd00093">
    <property type="entry name" value="HTH_XRE"/>
    <property type="match status" value="1"/>
</dbReference>
<dbReference type="AlphaFoldDB" id="A0A917Z692"/>
<dbReference type="SUPFAM" id="SSF47413">
    <property type="entry name" value="lambda repressor-like DNA-binding domains"/>
    <property type="match status" value="1"/>
</dbReference>
<accession>A0A917Z692</accession>
<dbReference type="Pfam" id="PF19054">
    <property type="entry name" value="DUF5753"/>
    <property type="match status" value="1"/>
</dbReference>
<evidence type="ECO:0000313" key="3">
    <source>
        <dbReference type="Proteomes" id="UP000646523"/>
    </source>
</evidence>
<evidence type="ECO:0000259" key="1">
    <source>
        <dbReference type="PROSITE" id="PS50943"/>
    </source>
</evidence>
<reference evidence="2" key="1">
    <citation type="journal article" date="2014" name="Int. J. Syst. Evol. Microbiol.">
        <title>Complete genome sequence of Corynebacterium casei LMG S-19264T (=DSM 44701T), isolated from a smear-ripened cheese.</title>
        <authorList>
            <consortium name="US DOE Joint Genome Institute (JGI-PGF)"/>
            <person name="Walter F."/>
            <person name="Albersmeier A."/>
            <person name="Kalinowski J."/>
            <person name="Ruckert C."/>
        </authorList>
    </citation>
    <scope>NUCLEOTIDE SEQUENCE</scope>
    <source>
        <strain evidence="2">CGMCC 4.7368</strain>
    </source>
</reference>
<dbReference type="PROSITE" id="PS50943">
    <property type="entry name" value="HTH_CROC1"/>
    <property type="match status" value="1"/>
</dbReference>
<dbReference type="GO" id="GO:0003677">
    <property type="term" value="F:DNA binding"/>
    <property type="evidence" value="ECO:0007669"/>
    <property type="project" value="InterPro"/>
</dbReference>
<dbReference type="RefSeq" id="WP_189126190.1">
    <property type="nucleotide sequence ID" value="NZ_BMNH01000014.1"/>
</dbReference>
<gene>
    <name evidence="2" type="ORF">GCM10012289_45660</name>
</gene>
<name>A0A917Z692_9ACTN</name>
<dbReference type="SMART" id="SM00530">
    <property type="entry name" value="HTH_XRE"/>
    <property type="match status" value="1"/>
</dbReference>
<protein>
    <submittedName>
        <fullName evidence="2">Transcriptional regulator</fullName>
    </submittedName>
</protein>
<dbReference type="EMBL" id="BMNH01000014">
    <property type="protein sequence ID" value="GGO74006.1"/>
    <property type="molecule type" value="Genomic_DNA"/>
</dbReference>
<proteinExistence type="predicted"/>
<organism evidence="2 3">
    <name type="scientific">Nonomuraea cavernae</name>
    <dbReference type="NCBI Taxonomy" id="2045107"/>
    <lineage>
        <taxon>Bacteria</taxon>
        <taxon>Bacillati</taxon>
        <taxon>Actinomycetota</taxon>
        <taxon>Actinomycetes</taxon>
        <taxon>Streptosporangiales</taxon>
        <taxon>Streptosporangiaceae</taxon>
        <taxon>Nonomuraea</taxon>
    </lineage>
</organism>
<evidence type="ECO:0000313" key="2">
    <source>
        <dbReference type="EMBL" id="GGO74006.1"/>
    </source>
</evidence>